<dbReference type="GO" id="GO:0016740">
    <property type="term" value="F:transferase activity"/>
    <property type="evidence" value="ECO:0007669"/>
    <property type="project" value="UniProtKB-KW"/>
</dbReference>
<evidence type="ECO:0000259" key="1">
    <source>
        <dbReference type="Pfam" id="PF04230"/>
    </source>
</evidence>
<organism evidence="2 3">
    <name type="scientific">Salinimicrobium sediminis</name>
    <dbReference type="NCBI Taxonomy" id="1343891"/>
    <lineage>
        <taxon>Bacteria</taxon>
        <taxon>Pseudomonadati</taxon>
        <taxon>Bacteroidota</taxon>
        <taxon>Flavobacteriia</taxon>
        <taxon>Flavobacteriales</taxon>
        <taxon>Flavobacteriaceae</taxon>
        <taxon>Salinimicrobium</taxon>
    </lineage>
</organism>
<dbReference type="OrthoDB" id="9803627at2"/>
<reference evidence="3" key="1">
    <citation type="submission" date="2017-09" db="EMBL/GenBank/DDBJ databases">
        <authorList>
            <person name="Varghese N."/>
            <person name="Submissions S."/>
        </authorList>
    </citation>
    <scope>NUCLEOTIDE SEQUENCE [LARGE SCALE GENOMIC DNA]</scope>
    <source>
        <strain evidence="3">CGMCC 1.12641</strain>
    </source>
</reference>
<dbReference type="InterPro" id="IPR007345">
    <property type="entry name" value="Polysacch_pyruvyl_Trfase"/>
</dbReference>
<accession>A0A285WZN4</accession>
<evidence type="ECO:0000313" key="2">
    <source>
        <dbReference type="EMBL" id="SOC78553.1"/>
    </source>
</evidence>
<proteinExistence type="predicted"/>
<keyword evidence="3" id="KW-1185">Reference proteome</keyword>
<dbReference type="RefSeq" id="WP_097054369.1">
    <property type="nucleotide sequence ID" value="NZ_OCMF01000001.1"/>
</dbReference>
<dbReference type="Proteomes" id="UP000219193">
    <property type="component" value="Unassembled WGS sequence"/>
</dbReference>
<dbReference type="AlphaFoldDB" id="A0A285WZN4"/>
<gene>
    <name evidence="2" type="ORF">SAMN06296241_0063</name>
</gene>
<dbReference type="EMBL" id="OCMF01000001">
    <property type="protein sequence ID" value="SOC78553.1"/>
    <property type="molecule type" value="Genomic_DNA"/>
</dbReference>
<name>A0A285WZN4_9FLAO</name>
<dbReference type="Pfam" id="PF04230">
    <property type="entry name" value="PS_pyruv_trans"/>
    <property type="match status" value="1"/>
</dbReference>
<evidence type="ECO:0000313" key="3">
    <source>
        <dbReference type="Proteomes" id="UP000219193"/>
    </source>
</evidence>
<keyword evidence="2" id="KW-0808">Transferase</keyword>
<feature type="domain" description="Polysaccharide pyruvyl transferase" evidence="1">
    <location>
        <begin position="31"/>
        <end position="218"/>
    </location>
</feature>
<protein>
    <submittedName>
        <fullName evidence="2">Polysaccharide pyruvyl transferase</fullName>
    </submittedName>
</protein>
<sequence>MAKGKYSFFKTTYLIFHRLYLDQVNNWRKLKAKIFNQRIIYSYYARINNFGDSFNRDLVNYFDAELIYVVPEKSQTVFTGSILGNFKREYSGYILGAGFISERYVRNSNQWKIRIIRGPLSGKRCDAPSEVLYADPGILASKIYPCQEKKKFKLGIVPHKRDIDFIKHLSCVAETKIIDPRDHPFKVAKQIKQCRFIASSSLHGLIFADSFRIPNIHLRLGDRPVGGIFKFCDYYLGMDVDPEHLDYRPDLSVEEIIGRCKLRYTENYLVEKQQEIERIYNSVFSEISQK</sequence>